<reference evidence="6" key="1">
    <citation type="journal article" date="2019" name="Int. J. Syst. Evol. Microbiol.">
        <title>The Global Catalogue of Microorganisms (GCM) 10K type strain sequencing project: providing services to taxonomists for standard genome sequencing and annotation.</title>
        <authorList>
            <consortium name="The Broad Institute Genomics Platform"/>
            <consortium name="The Broad Institute Genome Sequencing Center for Infectious Disease"/>
            <person name="Wu L."/>
            <person name="Ma J."/>
        </authorList>
    </citation>
    <scope>NUCLEOTIDE SEQUENCE [LARGE SCALE GENOMIC DNA]</scope>
    <source>
        <strain evidence="6">CCUG 55131</strain>
    </source>
</reference>
<keyword evidence="5" id="KW-0808">Transferase</keyword>
<dbReference type="Pfam" id="PF02397">
    <property type="entry name" value="Bac_transf"/>
    <property type="match status" value="1"/>
</dbReference>
<feature type="domain" description="Bacterial sugar transferase" evidence="4">
    <location>
        <begin position="42"/>
        <end position="234"/>
    </location>
</feature>
<evidence type="ECO:0000256" key="1">
    <source>
        <dbReference type="ARBA" id="ARBA00006464"/>
    </source>
</evidence>
<keyword evidence="3" id="KW-0472">Membrane</keyword>
<keyword evidence="2" id="KW-0270">Exopolysaccharide synthesis</keyword>
<evidence type="ECO:0000313" key="6">
    <source>
        <dbReference type="Proteomes" id="UP001597413"/>
    </source>
</evidence>
<keyword evidence="3" id="KW-1133">Transmembrane helix</keyword>
<dbReference type="InterPro" id="IPR003362">
    <property type="entry name" value="Bact_transf"/>
</dbReference>
<name>A0ABW5ADN1_9RHOB</name>
<proteinExistence type="inferred from homology"/>
<keyword evidence="6" id="KW-1185">Reference proteome</keyword>
<protein>
    <submittedName>
        <fullName evidence="5">Sugar transferase</fullName>
    </submittedName>
</protein>
<keyword evidence="3" id="KW-0812">Transmembrane</keyword>
<evidence type="ECO:0000256" key="3">
    <source>
        <dbReference type="SAM" id="Phobius"/>
    </source>
</evidence>
<gene>
    <name evidence="5" type="ORF">ACFSM0_16875</name>
</gene>
<accession>A0ABW5ADN1</accession>
<organism evidence="5 6">
    <name type="scientific">Rhodobacter lacus</name>
    <dbReference type="NCBI Taxonomy" id="1641972"/>
    <lineage>
        <taxon>Bacteria</taxon>
        <taxon>Pseudomonadati</taxon>
        <taxon>Pseudomonadota</taxon>
        <taxon>Alphaproteobacteria</taxon>
        <taxon>Rhodobacterales</taxon>
        <taxon>Rhodobacter group</taxon>
        <taxon>Rhodobacter</taxon>
    </lineage>
</organism>
<comment type="similarity">
    <text evidence="1">Belongs to the bacterial sugar transferase family.</text>
</comment>
<dbReference type="PANTHER" id="PTHR30576:SF0">
    <property type="entry name" value="UNDECAPRENYL-PHOSPHATE N-ACETYLGALACTOSAMINYL 1-PHOSPHATE TRANSFERASE-RELATED"/>
    <property type="match status" value="1"/>
</dbReference>
<dbReference type="Proteomes" id="UP001597413">
    <property type="component" value="Unassembled WGS sequence"/>
</dbReference>
<dbReference type="GO" id="GO:0016740">
    <property type="term" value="F:transferase activity"/>
    <property type="evidence" value="ECO:0007669"/>
    <property type="project" value="UniProtKB-KW"/>
</dbReference>
<comment type="caution">
    <text evidence="5">The sequence shown here is derived from an EMBL/GenBank/DDBJ whole genome shotgun (WGS) entry which is preliminary data.</text>
</comment>
<dbReference type="EMBL" id="JBHUIX010000019">
    <property type="protein sequence ID" value="MFD2175769.1"/>
    <property type="molecule type" value="Genomic_DNA"/>
</dbReference>
<dbReference type="PANTHER" id="PTHR30576">
    <property type="entry name" value="COLANIC BIOSYNTHESIS UDP-GLUCOSE LIPID CARRIER TRANSFERASE"/>
    <property type="match status" value="1"/>
</dbReference>
<evidence type="ECO:0000256" key="2">
    <source>
        <dbReference type="ARBA" id="ARBA00023169"/>
    </source>
</evidence>
<feature type="transmembrane region" description="Helical" evidence="3">
    <location>
        <begin position="47"/>
        <end position="68"/>
    </location>
</feature>
<dbReference type="RefSeq" id="WP_377393215.1">
    <property type="nucleotide sequence ID" value="NZ_JBHUIX010000019.1"/>
</dbReference>
<sequence>MAFQEMEAYPGGFAVARPAQGAQPESLTRRRSASSLYARFGKRALDLFLAVLMLPVLLPVMLVIALVIRTDGNAAMFTQPRVGRNGRVFRCYKFRSMVPNAERVLAEMCARDPAVAAEWATYQKLARDPRITRIGRIIRKTSLDELPQILNVLKGDMSLVGPRPFLPSQKAIYDEAGGKAYYRMRPGVTGLWQVFSRKDTTFGSRVRFDEAYGANMSAMGDLSLILRTATVVLKRTGA</sequence>
<evidence type="ECO:0000259" key="4">
    <source>
        <dbReference type="Pfam" id="PF02397"/>
    </source>
</evidence>
<evidence type="ECO:0000313" key="5">
    <source>
        <dbReference type="EMBL" id="MFD2175769.1"/>
    </source>
</evidence>